<proteinExistence type="predicted"/>
<keyword evidence="3" id="KW-1185">Reference proteome</keyword>
<sequence length="183" mass="19753">MHLHAKLLLPTRSSTSAKPTRSPQQTQKAAPDPRKPTQLHPIPLTTPQPTSSNSPSSCDTPYSSSQNNSPETPTAAHSRPWSQNKHIPSTLPLPPQQHHNTPSKTPQSPPSSTHSHSSAPKTVLLLSHLSSCDAQHHSRNSPRTETRILISHTAVAGNTFGARKLRGGKSLPIRIGFAGRDGW</sequence>
<dbReference type="EMBL" id="ML992686">
    <property type="protein sequence ID" value="KAF2209608.1"/>
    <property type="molecule type" value="Genomic_DNA"/>
</dbReference>
<feature type="compositionally biased region" description="Polar residues" evidence="1">
    <location>
        <begin position="11"/>
        <end position="28"/>
    </location>
</feature>
<protein>
    <submittedName>
        <fullName evidence="2">Uncharacterized protein</fullName>
    </submittedName>
</protein>
<name>A0A6A6F578_9PEZI</name>
<feature type="compositionally biased region" description="Low complexity" evidence="1">
    <location>
        <begin position="45"/>
        <end position="65"/>
    </location>
</feature>
<reference evidence="2" key="1">
    <citation type="journal article" date="2020" name="Stud. Mycol.">
        <title>101 Dothideomycetes genomes: a test case for predicting lifestyles and emergence of pathogens.</title>
        <authorList>
            <person name="Haridas S."/>
            <person name="Albert R."/>
            <person name="Binder M."/>
            <person name="Bloem J."/>
            <person name="Labutti K."/>
            <person name="Salamov A."/>
            <person name="Andreopoulos B."/>
            <person name="Baker S."/>
            <person name="Barry K."/>
            <person name="Bills G."/>
            <person name="Bluhm B."/>
            <person name="Cannon C."/>
            <person name="Castanera R."/>
            <person name="Culley D."/>
            <person name="Daum C."/>
            <person name="Ezra D."/>
            <person name="Gonzalez J."/>
            <person name="Henrissat B."/>
            <person name="Kuo A."/>
            <person name="Liang C."/>
            <person name="Lipzen A."/>
            <person name="Lutzoni F."/>
            <person name="Magnuson J."/>
            <person name="Mondo S."/>
            <person name="Nolan M."/>
            <person name="Ohm R."/>
            <person name="Pangilinan J."/>
            <person name="Park H.-J."/>
            <person name="Ramirez L."/>
            <person name="Alfaro M."/>
            <person name="Sun H."/>
            <person name="Tritt A."/>
            <person name="Yoshinaga Y."/>
            <person name="Zwiers L.-H."/>
            <person name="Turgeon B."/>
            <person name="Goodwin S."/>
            <person name="Spatafora J."/>
            <person name="Crous P."/>
            <person name="Grigoriev I."/>
        </authorList>
    </citation>
    <scope>NUCLEOTIDE SEQUENCE</scope>
    <source>
        <strain evidence="2">SCOH1-5</strain>
    </source>
</reference>
<gene>
    <name evidence="2" type="ORF">CERZMDRAFT_91363</name>
</gene>
<evidence type="ECO:0000313" key="3">
    <source>
        <dbReference type="Proteomes" id="UP000799539"/>
    </source>
</evidence>
<feature type="compositionally biased region" description="Low complexity" evidence="1">
    <location>
        <begin position="102"/>
        <end position="119"/>
    </location>
</feature>
<accession>A0A6A6F578</accession>
<dbReference type="Proteomes" id="UP000799539">
    <property type="component" value="Unassembled WGS sequence"/>
</dbReference>
<feature type="region of interest" description="Disordered" evidence="1">
    <location>
        <begin position="1"/>
        <end position="119"/>
    </location>
</feature>
<evidence type="ECO:0000313" key="2">
    <source>
        <dbReference type="EMBL" id="KAF2209608.1"/>
    </source>
</evidence>
<dbReference type="AlphaFoldDB" id="A0A6A6F578"/>
<organism evidence="2 3">
    <name type="scientific">Cercospora zeae-maydis SCOH1-5</name>
    <dbReference type="NCBI Taxonomy" id="717836"/>
    <lineage>
        <taxon>Eukaryota</taxon>
        <taxon>Fungi</taxon>
        <taxon>Dikarya</taxon>
        <taxon>Ascomycota</taxon>
        <taxon>Pezizomycotina</taxon>
        <taxon>Dothideomycetes</taxon>
        <taxon>Dothideomycetidae</taxon>
        <taxon>Mycosphaerellales</taxon>
        <taxon>Mycosphaerellaceae</taxon>
        <taxon>Cercospora</taxon>
    </lineage>
</organism>
<evidence type="ECO:0000256" key="1">
    <source>
        <dbReference type="SAM" id="MobiDB-lite"/>
    </source>
</evidence>